<name>A0A6G0VHN4_APHCR</name>
<dbReference type="Proteomes" id="UP000478052">
    <property type="component" value="Unassembled WGS sequence"/>
</dbReference>
<evidence type="ECO:0000313" key="2">
    <source>
        <dbReference type="Proteomes" id="UP000478052"/>
    </source>
</evidence>
<feature type="non-terminal residue" evidence="1">
    <location>
        <position position="1"/>
    </location>
</feature>
<sequence length="150" mass="17891">EKLYYKLCTACTLNKEEAEARVIHETLKEQTLNIFIKGLIGPIKTIVKARNPKTLGVAKQLAKAEEVEYNSDRDNYRYRNDFSNNRDNYNFSWQNNNNFQRTNNKRNYNTNNHINKIKIIVFTNKNCKNVEYMEEEKVTIIKQFNDLRMD</sequence>
<proteinExistence type="predicted"/>
<dbReference type="EMBL" id="VUJU01016987">
    <property type="protein sequence ID" value="KAF0685713.1"/>
    <property type="molecule type" value="Genomic_DNA"/>
</dbReference>
<dbReference type="OrthoDB" id="6734584at2759"/>
<evidence type="ECO:0000313" key="1">
    <source>
        <dbReference type="EMBL" id="KAF0685713.1"/>
    </source>
</evidence>
<dbReference type="AlphaFoldDB" id="A0A6G0VHN4"/>
<keyword evidence="2" id="KW-1185">Reference proteome</keyword>
<organism evidence="1 2">
    <name type="scientific">Aphis craccivora</name>
    <name type="common">Cowpea aphid</name>
    <dbReference type="NCBI Taxonomy" id="307492"/>
    <lineage>
        <taxon>Eukaryota</taxon>
        <taxon>Metazoa</taxon>
        <taxon>Ecdysozoa</taxon>
        <taxon>Arthropoda</taxon>
        <taxon>Hexapoda</taxon>
        <taxon>Insecta</taxon>
        <taxon>Pterygota</taxon>
        <taxon>Neoptera</taxon>
        <taxon>Paraneoptera</taxon>
        <taxon>Hemiptera</taxon>
        <taxon>Sternorrhyncha</taxon>
        <taxon>Aphidomorpha</taxon>
        <taxon>Aphidoidea</taxon>
        <taxon>Aphididae</taxon>
        <taxon>Aphidini</taxon>
        <taxon>Aphis</taxon>
        <taxon>Aphis</taxon>
    </lineage>
</organism>
<gene>
    <name evidence="1" type="ORF">FWK35_00037774</name>
</gene>
<protein>
    <submittedName>
        <fullName evidence="1">Uncharacterized protein</fullName>
    </submittedName>
</protein>
<accession>A0A6G0VHN4</accession>
<feature type="non-terminal residue" evidence="1">
    <location>
        <position position="150"/>
    </location>
</feature>
<comment type="caution">
    <text evidence="1">The sequence shown here is derived from an EMBL/GenBank/DDBJ whole genome shotgun (WGS) entry which is preliminary data.</text>
</comment>
<reference evidence="1 2" key="1">
    <citation type="submission" date="2019-08" db="EMBL/GenBank/DDBJ databases">
        <title>Whole genome of Aphis craccivora.</title>
        <authorList>
            <person name="Voronova N.V."/>
            <person name="Shulinski R.S."/>
            <person name="Bandarenka Y.V."/>
            <person name="Zhorov D.G."/>
            <person name="Warner D."/>
        </authorList>
    </citation>
    <scope>NUCLEOTIDE SEQUENCE [LARGE SCALE GENOMIC DNA]</scope>
    <source>
        <strain evidence="1">180601</strain>
        <tissue evidence="1">Whole Body</tissue>
    </source>
</reference>